<dbReference type="Gene3D" id="1.10.8.270">
    <property type="entry name" value="putative rabgap domain of human tbc1 domain family member 14 like domains"/>
    <property type="match status" value="1"/>
</dbReference>
<accession>A0AAN8W1F5</accession>
<protein>
    <submittedName>
        <fullName evidence="4">Rab-GTPase-TBC domain</fullName>
    </submittedName>
</protein>
<dbReference type="PANTHER" id="PTHR22957">
    <property type="entry name" value="TBC1 DOMAIN FAMILY MEMBER GTPASE-ACTIVATING PROTEIN"/>
    <property type="match status" value="1"/>
</dbReference>
<dbReference type="SMART" id="SM00164">
    <property type="entry name" value="TBC"/>
    <property type="match status" value="1"/>
</dbReference>
<feature type="compositionally biased region" description="Polar residues" evidence="2">
    <location>
        <begin position="591"/>
        <end position="621"/>
    </location>
</feature>
<dbReference type="GO" id="GO:0005096">
    <property type="term" value="F:GTPase activator activity"/>
    <property type="evidence" value="ECO:0007669"/>
    <property type="project" value="UniProtKB-KW"/>
</dbReference>
<gene>
    <name evidence="4" type="ORF">RJ641_025705</name>
</gene>
<proteinExistence type="predicted"/>
<dbReference type="InterPro" id="IPR035969">
    <property type="entry name" value="Rab-GAP_TBC_sf"/>
</dbReference>
<feature type="region of interest" description="Disordered" evidence="2">
    <location>
        <begin position="1"/>
        <end position="27"/>
    </location>
</feature>
<dbReference type="InterPro" id="IPR000195">
    <property type="entry name" value="Rab-GAP-TBC_dom"/>
</dbReference>
<dbReference type="Pfam" id="PF00566">
    <property type="entry name" value="RabGAP-TBC"/>
    <property type="match status" value="2"/>
</dbReference>
<evidence type="ECO:0000259" key="3">
    <source>
        <dbReference type="PROSITE" id="PS50086"/>
    </source>
</evidence>
<dbReference type="SUPFAM" id="SSF47923">
    <property type="entry name" value="Ypt/Rab-GAP domain of gyp1p"/>
    <property type="match status" value="2"/>
</dbReference>
<dbReference type="AlphaFoldDB" id="A0AAN8W1F5"/>
<evidence type="ECO:0000256" key="2">
    <source>
        <dbReference type="SAM" id="MobiDB-lite"/>
    </source>
</evidence>
<dbReference type="PROSITE" id="PS50086">
    <property type="entry name" value="TBC_RABGAP"/>
    <property type="match status" value="1"/>
</dbReference>
<comment type="caution">
    <text evidence="4">The sequence shown here is derived from an EMBL/GenBank/DDBJ whole genome shotgun (WGS) entry which is preliminary data.</text>
</comment>
<dbReference type="Proteomes" id="UP001370490">
    <property type="component" value="Unassembled WGS sequence"/>
</dbReference>
<organism evidence="4 5">
    <name type="scientific">Dillenia turbinata</name>
    <dbReference type="NCBI Taxonomy" id="194707"/>
    <lineage>
        <taxon>Eukaryota</taxon>
        <taxon>Viridiplantae</taxon>
        <taxon>Streptophyta</taxon>
        <taxon>Embryophyta</taxon>
        <taxon>Tracheophyta</taxon>
        <taxon>Spermatophyta</taxon>
        <taxon>Magnoliopsida</taxon>
        <taxon>eudicotyledons</taxon>
        <taxon>Gunneridae</taxon>
        <taxon>Pentapetalae</taxon>
        <taxon>Dilleniales</taxon>
        <taxon>Dilleniaceae</taxon>
        <taxon>Dillenia</taxon>
    </lineage>
</organism>
<sequence>MTPAPIEVSLLESSSSSNNPSISGENRRFPNLRGVQWRINLGILPSSSSSTIDELRRITADSRRRYASLRRRLLVDPHLFKDGNNSPNLVVDNPLSQNPDSTWGRFFRNAELEKMVDQDLSRLYPEHESYFQTLGCQGMLRRLLLLWCLRHPEYGYRQGMHELLAPLLYVLQVDIEHLCQVRKNYEDHFTDMFDELSFHESDLRYNFDLKKFPNPGTDQVGFPENAKKSRGLDDLDPEVRTILLLSDAYGAEGELGILLSERFMEHDAYCMFDALMSGANGAVCMADFFSPSPLVGSQSGMSPVIEASATFYHLLAIVDSSLYSHLVELGVEPQYFSLRWLRVLFGREFSLRDLLIIWDEIFASGNGKLPEHVEGDTISCAGVLGSHRGAFISGMAVSMMLYLRSSLLATEHATSCLQRLLNFPENVDLRKLMGKAKSLQTLALDTKILTSSTSHVDSSGHNRSAFVRCHTLSSDSVSSRTPLNVVPESYWEEQWRVLHKEEEVRQKNQGKHVPIQKKRWSEKLRSSLTRTESDPSPVKAKSSKNENKSSVRRSLLKDLSQVLGSEDEIDEISFQEGLSQKDPVSAGLDGQHNTSKDLTGSTENTFGSEENSPIFSSPTSPHSRDNDHENESEKSSIVSNSFLEENEYEANNADSSRILPEEPPLPISDTLGDSSFISDGNNNHTRDSQLASVMKERRSLSGKFQWLWKFGKNTGEGTSNKGVSSEAAKASILVNSQSNTTNLPAVDGDNSSSVSDKSDVADPKVINTFRNLGQSMLENIQVIESVFQQERGQMGPLENFSKNVLVGKGQVTAMTALKELRKISNLLSEM</sequence>
<evidence type="ECO:0000256" key="1">
    <source>
        <dbReference type="ARBA" id="ARBA00022468"/>
    </source>
</evidence>
<feature type="domain" description="Rab-GAP TBC" evidence="3">
    <location>
        <begin position="27"/>
        <end position="365"/>
    </location>
</feature>
<feature type="compositionally biased region" description="Low complexity" evidence="2">
    <location>
        <begin position="1"/>
        <end position="23"/>
    </location>
</feature>
<feature type="region of interest" description="Disordered" evidence="2">
    <location>
        <begin position="504"/>
        <end position="552"/>
    </location>
</feature>
<dbReference type="EMBL" id="JBAMMX010000003">
    <property type="protein sequence ID" value="KAK6944603.1"/>
    <property type="molecule type" value="Genomic_DNA"/>
</dbReference>
<feature type="region of interest" description="Disordered" evidence="2">
    <location>
        <begin position="739"/>
        <end position="759"/>
    </location>
</feature>
<keyword evidence="5" id="KW-1185">Reference proteome</keyword>
<keyword evidence="1" id="KW-0343">GTPase activation</keyword>
<evidence type="ECO:0000313" key="4">
    <source>
        <dbReference type="EMBL" id="KAK6944603.1"/>
    </source>
</evidence>
<evidence type="ECO:0000313" key="5">
    <source>
        <dbReference type="Proteomes" id="UP001370490"/>
    </source>
</evidence>
<name>A0AAN8W1F5_9MAGN</name>
<dbReference type="PANTHER" id="PTHR22957:SF337">
    <property type="entry name" value="TBC1 DOMAIN FAMILY MEMBER 5"/>
    <property type="match status" value="1"/>
</dbReference>
<feature type="compositionally biased region" description="Low complexity" evidence="2">
    <location>
        <begin position="746"/>
        <end position="755"/>
    </location>
</feature>
<dbReference type="Gene3D" id="1.10.472.80">
    <property type="entry name" value="Ypt/Rab-GAP domain of gyp1p, domain 3"/>
    <property type="match status" value="1"/>
</dbReference>
<reference evidence="4 5" key="1">
    <citation type="submission" date="2023-12" db="EMBL/GenBank/DDBJ databases">
        <title>A high-quality genome assembly for Dillenia turbinata (Dilleniales).</title>
        <authorList>
            <person name="Chanderbali A."/>
        </authorList>
    </citation>
    <scope>NUCLEOTIDE SEQUENCE [LARGE SCALE GENOMIC DNA]</scope>
    <source>
        <strain evidence="4">LSX21</strain>
        <tissue evidence="4">Leaf</tissue>
    </source>
</reference>
<feature type="compositionally biased region" description="Basic residues" evidence="2">
    <location>
        <begin position="508"/>
        <end position="518"/>
    </location>
</feature>
<feature type="compositionally biased region" description="Basic and acidic residues" evidence="2">
    <location>
        <begin position="622"/>
        <end position="634"/>
    </location>
</feature>
<feature type="region of interest" description="Disordered" evidence="2">
    <location>
        <begin position="574"/>
        <end position="667"/>
    </location>
</feature>